<dbReference type="InterPro" id="IPR045863">
    <property type="entry name" value="CorA_TM1_TM2"/>
</dbReference>
<evidence type="ECO:0000256" key="9">
    <source>
        <dbReference type="ARBA" id="ARBA00022989"/>
    </source>
</evidence>
<evidence type="ECO:0000256" key="1">
    <source>
        <dbReference type="ARBA" id="ARBA00004651"/>
    </source>
</evidence>
<dbReference type="InterPro" id="IPR045861">
    <property type="entry name" value="CorA_cytoplasmic_dom"/>
</dbReference>
<dbReference type="FunFam" id="1.20.58.340:FF:000004">
    <property type="entry name" value="Magnesium transport protein CorA"/>
    <property type="match status" value="1"/>
</dbReference>
<dbReference type="CDD" id="cd12825">
    <property type="entry name" value="EcCorA-like"/>
    <property type="match status" value="1"/>
</dbReference>
<dbReference type="NCBIfam" id="TIGR00383">
    <property type="entry name" value="corA"/>
    <property type="match status" value="1"/>
</dbReference>
<evidence type="ECO:0000256" key="5">
    <source>
        <dbReference type="ARBA" id="ARBA00022519"/>
    </source>
</evidence>
<organism evidence="15 16">
    <name type="scientific">Thermocrinis minervae</name>
    <dbReference type="NCBI Taxonomy" id="381751"/>
    <lineage>
        <taxon>Bacteria</taxon>
        <taxon>Pseudomonadati</taxon>
        <taxon>Aquificota</taxon>
        <taxon>Aquificia</taxon>
        <taxon>Aquificales</taxon>
        <taxon>Aquificaceae</taxon>
        <taxon>Thermocrinis</taxon>
    </lineage>
</organism>
<comment type="subcellular location">
    <subcellularLocation>
        <location evidence="1">Cell membrane</location>
        <topology evidence="1">Multi-pass membrane protein</topology>
    </subcellularLocation>
    <subcellularLocation>
        <location evidence="14">Membrane</location>
        <topology evidence="14">Multi-pass membrane protein</topology>
    </subcellularLocation>
</comment>
<dbReference type="Proteomes" id="UP000189810">
    <property type="component" value="Chromosome I"/>
</dbReference>
<dbReference type="GO" id="GO:0015087">
    <property type="term" value="F:cobalt ion transmembrane transporter activity"/>
    <property type="evidence" value="ECO:0007669"/>
    <property type="project" value="UniProtKB-UniRule"/>
</dbReference>
<keyword evidence="10 14" id="KW-0406">Ion transport</keyword>
<evidence type="ECO:0000256" key="6">
    <source>
        <dbReference type="ARBA" id="ARBA00022692"/>
    </source>
</evidence>
<dbReference type="STRING" id="381751.SAMN05444391_1161"/>
<evidence type="ECO:0000313" key="15">
    <source>
        <dbReference type="EMBL" id="SHK48023.1"/>
    </source>
</evidence>
<dbReference type="PANTHER" id="PTHR46494:SF3">
    <property type="entry name" value="ZINC TRANSPORT PROTEIN ZNTB"/>
    <property type="match status" value="1"/>
</dbReference>
<dbReference type="Pfam" id="PF01544">
    <property type="entry name" value="CorA"/>
    <property type="match status" value="1"/>
</dbReference>
<evidence type="ECO:0000256" key="13">
    <source>
        <dbReference type="ARBA" id="ARBA00045497"/>
    </source>
</evidence>
<gene>
    <name evidence="14" type="primary">corA</name>
    <name evidence="15" type="ORF">SAMN05444391_1161</name>
</gene>
<evidence type="ECO:0000256" key="2">
    <source>
        <dbReference type="ARBA" id="ARBA00009765"/>
    </source>
</evidence>
<dbReference type="Gene3D" id="3.30.460.20">
    <property type="entry name" value="CorA soluble domain-like"/>
    <property type="match status" value="1"/>
</dbReference>
<keyword evidence="3 14" id="KW-0813">Transport</keyword>
<dbReference type="AlphaFoldDB" id="A0A1M6STI0"/>
<keyword evidence="4 14" id="KW-1003">Cell membrane</keyword>
<dbReference type="InterPro" id="IPR004488">
    <property type="entry name" value="Mg/Co-transport_prot_CorA"/>
</dbReference>
<sequence>MIILYTSTQQGIKEVSIDAFGEIPKDRIVWFDVVNPTEDEINWMKSVVGFEMPSREVFGDIEISSKYKEEGEALYINLSFVIQQKDDILVEPVFFFLKGRYMVSLRYRDIPSLMIFKKRLELSNYNFQTPDAIFSQIVNIEVDRIGDRLEILGKRIKNIRKEVFTEQSEEIIKELSYYDELNITLRESINEKIRVLTHVIKSPKINAQTKRELKIALDDLMTLHDYTTLYMDRIDSIQSSLLGLISMKQNEAVKVFTVIATVFLPATLIASIFGMNFKHMPELNWKYGYVYALSLMIIVTFVMIYWTRRKGWL</sequence>
<dbReference type="GO" id="GO:0000287">
    <property type="term" value="F:magnesium ion binding"/>
    <property type="evidence" value="ECO:0007669"/>
    <property type="project" value="TreeGrafter"/>
</dbReference>
<dbReference type="OrthoDB" id="9803416at2"/>
<dbReference type="RefSeq" id="WP_079654267.1">
    <property type="nucleotide sequence ID" value="NZ_LT670846.1"/>
</dbReference>
<comment type="similarity">
    <text evidence="2 14">Belongs to the CorA metal ion transporter (MIT) (TC 1.A.35) family.</text>
</comment>
<evidence type="ECO:0000256" key="10">
    <source>
        <dbReference type="ARBA" id="ARBA00023065"/>
    </source>
</evidence>
<dbReference type="EMBL" id="LT670846">
    <property type="protein sequence ID" value="SHK48023.1"/>
    <property type="molecule type" value="Genomic_DNA"/>
</dbReference>
<evidence type="ECO:0000256" key="14">
    <source>
        <dbReference type="RuleBase" id="RU362010"/>
    </source>
</evidence>
<keyword evidence="6 14" id="KW-0812">Transmembrane</keyword>
<evidence type="ECO:0000256" key="8">
    <source>
        <dbReference type="ARBA" id="ARBA00022842"/>
    </source>
</evidence>
<keyword evidence="5" id="KW-0997">Cell inner membrane</keyword>
<evidence type="ECO:0000256" key="7">
    <source>
        <dbReference type="ARBA" id="ARBA00022833"/>
    </source>
</evidence>
<dbReference type="GO" id="GO:0005886">
    <property type="term" value="C:plasma membrane"/>
    <property type="evidence" value="ECO:0007669"/>
    <property type="project" value="UniProtKB-SubCell"/>
</dbReference>
<comment type="function">
    <text evidence="13">Mediates influx of magnesium ions. Alternates between open and closed states. Activated by low cytoplasmic Mg(2+) levels. Inactive when cytoplasmic Mg(2+) levels are high.</text>
</comment>
<feature type="transmembrane region" description="Helical" evidence="14">
    <location>
        <begin position="289"/>
        <end position="307"/>
    </location>
</feature>
<proteinExistence type="inferred from homology"/>
<reference evidence="15 16" key="1">
    <citation type="submission" date="2016-11" db="EMBL/GenBank/DDBJ databases">
        <authorList>
            <person name="Jaros S."/>
            <person name="Januszkiewicz K."/>
            <person name="Wedrychowicz H."/>
        </authorList>
    </citation>
    <scope>NUCLEOTIDE SEQUENCE [LARGE SCALE GENOMIC DNA]</scope>
    <source>
        <strain evidence="15 16">DSM 19557</strain>
    </source>
</reference>
<evidence type="ECO:0000256" key="12">
    <source>
        <dbReference type="ARBA" id="ARBA00034269"/>
    </source>
</evidence>
<comment type="catalytic activity">
    <reaction evidence="12">
        <text>Mg(2+)(in) = Mg(2+)(out)</text>
        <dbReference type="Rhea" id="RHEA:29827"/>
        <dbReference type="ChEBI" id="CHEBI:18420"/>
    </reaction>
</comment>
<dbReference type="Gene3D" id="1.20.58.340">
    <property type="entry name" value="Magnesium transport protein CorA, transmembrane region"/>
    <property type="match status" value="2"/>
</dbReference>
<evidence type="ECO:0000256" key="4">
    <source>
        <dbReference type="ARBA" id="ARBA00022475"/>
    </source>
</evidence>
<dbReference type="InterPro" id="IPR002523">
    <property type="entry name" value="MgTranspt_CorA/ZnTranspt_ZntB"/>
</dbReference>
<protein>
    <recommendedName>
        <fullName evidence="14">Magnesium transport protein CorA</fullName>
    </recommendedName>
</protein>
<dbReference type="SUPFAM" id="SSF144083">
    <property type="entry name" value="Magnesium transport protein CorA, transmembrane region"/>
    <property type="match status" value="1"/>
</dbReference>
<keyword evidence="7" id="KW-0862">Zinc</keyword>
<dbReference type="GO" id="GO:0015095">
    <property type="term" value="F:magnesium ion transmembrane transporter activity"/>
    <property type="evidence" value="ECO:0007669"/>
    <property type="project" value="UniProtKB-UniRule"/>
</dbReference>
<keyword evidence="16" id="KW-1185">Reference proteome</keyword>
<feature type="transmembrane region" description="Helical" evidence="14">
    <location>
        <begin position="255"/>
        <end position="277"/>
    </location>
</feature>
<dbReference type="GO" id="GO:0050897">
    <property type="term" value="F:cobalt ion binding"/>
    <property type="evidence" value="ECO:0007669"/>
    <property type="project" value="TreeGrafter"/>
</dbReference>
<keyword evidence="8 14" id="KW-0460">Magnesium</keyword>
<dbReference type="PANTHER" id="PTHR46494">
    <property type="entry name" value="CORA FAMILY METAL ION TRANSPORTER (EUROFUNG)"/>
    <property type="match status" value="1"/>
</dbReference>
<evidence type="ECO:0000256" key="11">
    <source>
        <dbReference type="ARBA" id="ARBA00023136"/>
    </source>
</evidence>
<name>A0A1M6STI0_9AQUI</name>
<evidence type="ECO:0000256" key="3">
    <source>
        <dbReference type="ARBA" id="ARBA00022448"/>
    </source>
</evidence>
<evidence type="ECO:0000313" key="16">
    <source>
        <dbReference type="Proteomes" id="UP000189810"/>
    </source>
</evidence>
<keyword evidence="9 14" id="KW-1133">Transmembrane helix</keyword>
<accession>A0A1M6STI0</accession>
<keyword evidence="11 14" id="KW-0472">Membrane</keyword>
<dbReference type="SUPFAM" id="SSF143865">
    <property type="entry name" value="CorA soluble domain-like"/>
    <property type="match status" value="1"/>
</dbReference>